<keyword evidence="9" id="KW-0830">Ubiquinone</keyword>
<dbReference type="PANTHER" id="PTHR11058:SF9">
    <property type="entry name" value="NADH-UBIQUINONE OXIDOREDUCTASE CHAIN 3"/>
    <property type="match status" value="1"/>
</dbReference>
<evidence type="ECO:0000256" key="4">
    <source>
        <dbReference type="ARBA" id="ARBA00022448"/>
    </source>
</evidence>
<comment type="function">
    <text evidence="9">Core subunit of the mitochondrial membrane respiratory chain NADH dehydrogenase (Complex I) which catalyzes electron transfer from NADH through the respiratory chain, using ubiquinone as an electron acceptor. Essential for the catalytic activity of complex I.</text>
</comment>
<dbReference type="OrthoDB" id="154075at2759"/>
<evidence type="ECO:0000313" key="11">
    <source>
        <dbReference type="EnsemblMetazoa" id="YP_009250837.1"/>
    </source>
</evidence>
<keyword evidence="12" id="KW-1185">Reference proteome</keyword>
<sequence length="117" mass="13789">MMMILTTTFMALTISVLMMMICIFTSKKSIMDREKMSPFECGFDPKSSPRMPFSIQFFLVATLFLVFDVEITIIIPMIITFKMSSTSTWLFMTTTFIIILLLGLYYEWYNNMLEWSF</sequence>
<dbReference type="OMA" id="GPRRYNR"/>
<dbReference type="Pfam" id="PF00507">
    <property type="entry name" value="Oxidored_q4"/>
    <property type="match status" value="1"/>
</dbReference>
<keyword evidence="5 9" id="KW-0812">Transmembrane</keyword>
<dbReference type="PANTHER" id="PTHR11058">
    <property type="entry name" value="NADH-UBIQUINONE OXIDOREDUCTASE CHAIN 3"/>
    <property type="match status" value="1"/>
</dbReference>
<dbReference type="KEGG" id="clec:27787561"/>
<evidence type="ECO:0000256" key="1">
    <source>
        <dbReference type="ARBA" id="ARBA00004370"/>
    </source>
</evidence>
<evidence type="ECO:0000256" key="3">
    <source>
        <dbReference type="ARBA" id="ARBA00021007"/>
    </source>
</evidence>
<evidence type="ECO:0000256" key="5">
    <source>
        <dbReference type="ARBA" id="ARBA00022692"/>
    </source>
</evidence>
<dbReference type="GeneID" id="27787561"/>
<organism evidence="10">
    <name type="scientific">Cimex lectularius</name>
    <name type="common">Bed bug</name>
    <name type="synonym">Acanthia lectularia</name>
    <dbReference type="NCBI Taxonomy" id="79782"/>
    <lineage>
        <taxon>Eukaryota</taxon>
        <taxon>Metazoa</taxon>
        <taxon>Ecdysozoa</taxon>
        <taxon>Arthropoda</taxon>
        <taxon>Hexapoda</taxon>
        <taxon>Insecta</taxon>
        <taxon>Pterygota</taxon>
        <taxon>Neoptera</taxon>
        <taxon>Paraneoptera</taxon>
        <taxon>Hemiptera</taxon>
        <taxon>Heteroptera</taxon>
        <taxon>Panheteroptera</taxon>
        <taxon>Cimicomorpha</taxon>
        <taxon>Cimicidae</taxon>
        <taxon>Cimex</taxon>
    </lineage>
</organism>
<name>A0A342KAD3_CIMLE</name>
<dbReference type="EC" id="7.1.1.2" evidence="9"/>
<proteinExistence type="inferred from homology"/>
<protein>
    <recommendedName>
        <fullName evidence="3 9">NADH-ubiquinone oxidoreductase chain 3</fullName>
        <ecNumber evidence="9">7.1.1.2</ecNumber>
    </recommendedName>
</protein>
<dbReference type="InterPro" id="IPR038430">
    <property type="entry name" value="NDAH_ubi_oxred_su3_sf"/>
</dbReference>
<keyword evidence="9" id="KW-1278">Translocase</keyword>
<evidence type="ECO:0000256" key="2">
    <source>
        <dbReference type="ARBA" id="ARBA00008472"/>
    </source>
</evidence>
<evidence type="ECO:0000313" key="10">
    <source>
        <dbReference type="EMBL" id="AMY59996.1"/>
    </source>
</evidence>
<keyword evidence="6 9" id="KW-1133">Transmembrane helix</keyword>
<feature type="transmembrane region" description="Helical" evidence="9">
    <location>
        <begin position="57"/>
        <end position="81"/>
    </location>
</feature>
<comment type="catalytic activity">
    <reaction evidence="8 9">
        <text>a ubiquinone + NADH + 5 H(+)(in) = a ubiquinol + NAD(+) + 4 H(+)(out)</text>
        <dbReference type="Rhea" id="RHEA:29091"/>
        <dbReference type="Rhea" id="RHEA-COMP:9565"/>
        <dbReference type="Rhea" id="RHEA-COMP:9566"/>
        <dbReference type="ChEBI" id="CHEBI:15378"/>
        <dbReference type="ChEBI" id="CHEBI:16389"/>
        <dbReference type="ChEBI" id="CHEBI:17976"/>
        <dbReference type="ChEBI" id="CHEBI:57540"/>
        <dbReference type="ChEBI" id="CHEBI:57945"/>
        <dbReference type="EC" id="7.1.1.2"/>
    </reaction>
</comment>
<dbReference type="GO" id="GO:0008137">
    <property type="term" value="F:NADH dehydrogenase (ubiquinone) activity"/>
    <property type="evidence" value="ECO:0007669"/>
    <property type="project" value="UniProtKB-UniRule"/>
</dbReference>
<dbReference type="InterPro" id="IPR000440">
    <property type="entry name" value="NADH_UbQ/plastoQ_OxRdtase_su3"/>
</dbReference>
<evidence type="ECO:0000256" key="6">
    <source>
        <dbReference type="ARBA" id="ARBA00022989"/>
    </source>
</evidence>
<dbReference type="VEuPathDB" id="VectorBase:GeneID_27787561"/>
<keyword evidence="9" id="KW-0249">Electron transport</keyword>
<keyword evidence="9" id="KW-0520">NAD</keyword>
<keyword evidence="9" id="KW-0679">Respiratory chain</keyword>
<dbReference type="RefSeq" id="YP_009250837.1">
    <property type="nucleotide sequence ID" value="NC_030043.1"/>
</dbReference>
<keyword evidence="4 9" id="KW-0813">Transport</keyword>
<evidence type="ECO:0000256" key="7">
    <source>
        <dbReference type="ARBA" id="ARBA00023136"/>
    </source>
</evidence>
<accession>A0A342KAD3</accession>
<keyword evidence="7 9" id="KW-0472">Membrane</keyword>
<keyword evidence="9 10" id="KW-0496">Mitochondrion</keyword>
<comment type="subcellular location">
    <subcellularLocation>
        <location evidence="1">Membrane</location>
    </subcellularLocation>
    <subcellularLocation>
        <location evidence="9">Mitochondrion membrane</location>
        <topology evidence="9">Multi-pass membrane protein</topology>
    </subcellularLocation>
</comment>
<comment type="similarity">
    <text evidence="2 9">Belongs to the complex I subunit 3 family.</text>
</comment>
<evidence type="ECO:0000313" key="12">
    <source>
        <dbReference type="Proteomes" id="UP000494040"/>
    </source>
</evidence>
<feature type="transmembrane region" description="Helical" evidence="9">
    <location>
        <begin position="6"/>
        <end position="26"/>
    </location>
</feature>
<reference evidence="10" key="1">
    <citation type="journal article" date="2016" name="Mitochondrial DNA Part B Resour">
        <title>The mitogenome of the bed bug Cimex lectularius (Hemiptera: Cimicidae).</title>
        <authorList>
            <person name="Kolokotronis S.-O."/>
            <person name="Foox J."/>
            <person name="Rosenfeld J.A."/>
            <person name="Brugler M.R."/>
            <person name="Reeves D."/>
            <person name="Benoit J.B."/>
            <person name="Booth W."/>
            <person name="Robinson G."/>
            <person name="Steffen M."/>
            <person name="Palli S.R."/>
            <person name="Schal C."/>
            <person name="Richards S."/>
            <person name="Sorkin L.N."/>
            <person name="Amato G."/>
            <person name="Mason C.E."/>
            <person name="Siddall M.E."/>
            <person name="DeSalle R."/>
        </authorList>
    </citation>
    <scope>NUCLEOTIDE SEQUENCE</scope>
    <source>
        <strain evidence="10">Har-73</strain>
    </source>
</reference>
<geneLocation type="mitochondrion" evidence="10"/>
<gene>
    <name evidence="10" type="primary">ND3</name>
    <name evidence="11" type="synonym">27787561</name>
</gene>
<dbReference type="GO" id="GO:0031966">
    <property type="term" value="C:mitochondrial membrane"/>
    <property type="evidence" value="ECO:0007669"/>
    <property type="project" value="UniProtKB-SubCell"/>
</dbReference>
<evidence type="ECO:0000256" key="8">
    <source>
        <dbReference type="ARBA" id="ARBA00049551"/>
    </source>
</evidence>
<reference evidence="11" key="2">
    <citation type="submission" date="2022-01" db="UniProtKB">
        <authorList>
            <consortium name="EnsemblMetazoa"/>
        </authorList>
    </citation>
    <scope>IDENTIFICATION</scope>
</reference>
<dbReference type="EMBL" id="KU350871">
    <property type="protein sequence ID" value="AMY59996.1"/>
    <property type="molecule type" value="Genomic_DNA"/>
</dbReference>
<dbReference type="EnsemblMetazoa" id="GeneID_27787561_df_mr">
    <property type="protein sequence ID" value="YP_009250837.1"/>
    <property type="gene ID" value="GeneID_27787561"/>
</dbReference>
<dbReference type="Gene3D" id="1.20.58.1610">
    <property type="entry name" value="NADH:ubiquinone/plastoquinone oxidoreductase, chain 3"/>
    <property type="match status" value="1"/>
</dbReference>
<dbReference type="GO" id="GO:0030964">
    <property type="term" value="C:NADH dehydrogenase complex"/>
    <property type="evidence" value="ECO:0007669"/>
    <property type="project" value="TreeGrafter"/>
</dbReference>
<dbReference type="Proteomes" id="UP000494040">
    <property type="component" value="Unassembled WGS sequence"/>
</dbReference>
<dbReference type="AlphaFoldDB" id="A0A342KAD3"/>
<feature type="transmembrane region" description="Helical" evidence="9">
    <location>
        <begin position="87"/>
        <end position="106"/>
    </location>
</feature>
<evidence type="ECO:0000256" key="9">
    <source>
        <dbReference type="RuleBase" id="RU003640"/>
    </source>
</evidence>
<dbReference type="CTD" id="4537"/>